<dbReference type="PANTHER" id="PTHR21517">
    <property type="entry name" value="APICAL JUNCTION COMPONENT 1 HOMOLOG"/>
    <property type="match status" value="1"/>
</dbReference>
<dbReference type="SUPFAM" id="SSF144232">
    <property type="entry name" value="HIT/MYND zinc finger-like"/>
    <property type="match status" value="1"/>
</dbReference>
<feature type="domain" description="Apical junction molecule ajm1 alpha/beta" evidence="6">
    <location>
        <begin position="183"/>
        <end position="299"/>
    </location>
</feature>
<evidence type="ECO:0000259" key="6">
    <source>
        <dbReference type="Pfam" id="PF26649"/>
    </source>
</evidence>
<dbReference type="InterPro" id="IPR038825">
    <property type="entry name" value="Apical_junction"/>
</dbReference>
<protein>
    <submittedName>
        <fullName evidence="8">Apical junction component 1 homolog</fullName>
    </submittedName>
</protein>
<proteinExistence type="predicted"/>
<dbReference type="Proteomes" id="UP000515163">
    <property type="component" value="Unplaced"/>
</dbReference>
<dbReference type="Pfam" id="PF26649">
    <property type="entry name" value="Ajm-1"/>
    <property type="match status" value="1"/>
</dbReference>
<dbReference type="Pfam" id="PF01753">
    <property type="entry name" value="zf-MYND"/>
    <property type="match status" value="1"/>
</dbReference>
<dbReference type="KEGG" id="aten:116303195"/>
<dbReference type="OrthoDB" id="6431454at2759"/>
<organism evidence="7 8">
    <name type="scientific">Actinia tenebrosa</name>
    <name type="common">Australian red waratah sea anemone</name>
    <dbReference type="NCBI Taxonomy" id="6105"/>
    <lineage>
        <taxon>Eukaryota</taxon>
        <taxon>Metazoa</taxon>
        <taxon>Cnidaria</taxon>
        <taxon>Anthozoa</taxon>
        <taxon>Hexacorallia</taxon>
        <taxon>Actiniaria</taxon>
        <taxon>Actiniidae</taxon>
        <taxon>Actinia</taxon>
    </lineage>
</organism>
<evidence type="ECO:0000313" key="8">
    <source>
        <dbReference type="RefSeq" id="XP_031568549.1"/>
    </source>
</evidence>
<dbReference type="GO" id="GO:0045216">
    <property type="term" value="P:cell-cell junction organization"/>
    <property type="evidence" value="ECO:0007669"/>
    <property type="project" value="InterPro"/>
</dbReference>
<name>A0A6P8INU7_ACTTE</name>
<dbReference type="InParanoid" id="A0A6P8INU7"/>
<dbReference type="GO" id="GO:0005886">
    <property type="term" value="C:plasma membrane"/>
    <property type="evidence" value="ECO:0007669"/>
    <property type="project" value="TreeGrafter"/>
</dbReference>
<evidence type="ECO:0000259" key="5">
    <source>
        <dbReference type="Pfam" id="PF01753"/>
    </source>
</evidence>
<dbReference type="AlphaFoldDB" id="A0A6P8INU7"/>
<keyword evidence="7" id="KW-1185">Reference proteome</keyword>
<dbReference type="GeneID" id="116303195"/>
<dbReference type="GO" id="GO:0008270">
    <property type="term" value="F:zinc ion binding"/>
    <property type="evidence" value="ECO:0007669"/>
    <property type="project" value="UniProtKB-KW"/>
</dbReference>
<keyword evidence="2" id="KW-0863">Zinc-finger</keyword>
<evidence type="ECO:0000256" key="1">
    <source>
        <dbReference type="ARBA" id="ARBA00022723"/>
    </source>
</evidence>
<feature type="compositionally biased region" description="Polar residues" evidence="4">
    <location>
        <begin position="97"/>
        <end position="109"/>
    </location>
</feature>
<dbReference type="PANTHER" id="PTHR21517:SF3">
    <property type="entry name" value="APICAL JUNCTION COMPONENT 1 HOMOLOG"/>
    <property type="match status" value="1"/>
</dbReference>
<accession>A0A6P8INU7</accession>
<feature type="region of interest" description="Disordered" evidence="4">
    <location>
        <begin position="96"/>
        <end position="123"/>
    </location>
</feature>
<dbReference type="Gene3D" id="6.10.140.2220">
    <property type="match status" value="1"/>
</dbReference>
<evidence type="ECO:0000256" key="3">
    <source>
        <dbReference type="ARBA" id="ARBA00022833"/>
    </source>
</evidence>
<sequence length="358" mass="40530">MMYICIGKGACSRSNRKSPEYNDILPISPSKIQHKVYEMANEEKSEKESHCNGVEPVVLTDGSIEVATVKKRDFLRMNSLNLDLNSNPKPIVEYENKSSTLPRRSQPKQSEAPPKPPRVIPPKPPRMMEKKIFVCENPLCRKEEELLGIVELTFKSCSACFTHYCSPECKKLHWPEHRTVCRYGSIDCHMKSILRICKHTAPIHLYLSEAARNGFMAKGRGAVMLIFLSPKDAELFIKTGLEYFKHRRNAPTYSSLSEIQLVGAYTKYQKLLLKVVAEYSTVHEFVVNIAIVVGRDLQTTPVPRNKSAAVIEHLVVPLHSNLNAKTLSPQGSQDYGVCQSQKQDIDSYLEANVRRKSL</sequence>
<evidence type="ECO:0000256" key="4">
    <source>
        <dbReference type="SAM" id="MobiDB-lite"/>
    </source>
</evidence>
<dbReference type="RefSeq" id="XP_031568549.1">
    <property type="nucleotide sequence ID" value="XM_031712689.1"/>
</dbReference>
<feature type="domain" description="MYND-type" evidence="5">
    <location>
        <begin position="151"/>
        <end position="181"/>
    </location>
</feature>
<evidence type="ECO:0000313" key="7">
    <source>
        <dbReference type="Proteomes" id="UP000515163"/>
    </source>
</evidence>
<dbReference type="GO" id="GO:0043296">
    <property type="term" value="C:apical junction complex"/>
    <property type="evidence" value="ECO:0007669"/>
    <property type="project" value="TreeGrafter"/>
</dbReference>
<dbReference type="InterPro" id="IPR002893">
    <property type="entry name" value="Znf_MYND"/>
</dbReference>
<keyword evidence="3" id="KW-0862">Zinc</keyword>
<feature type="compositionally biased region" description="Pro residues" evidence="4">
    <location>
        <begin position="113"/>
        <end position="123"/>
    </location>
</feature>
<reference evidence="8" key="1">
    <citation type="submission" date="2025-08" db="UniProtKB">
        <authorList>
            <consortium name="RefSeq"/>
        </authorList>
    </citation>
    <scope>IDENTIFICATION</scope>
    <source>
        <tissue evidence="8">Tentacle</tissue>
    </source>
</reference>
<dbReference type="InterPro" id="IPR058586">
    <property type="entry name" value="Ajm-1"/>
</dbReference>
<evidence type="ECO:0000256" key="2">
    <source>
        <dbReference type="ARBA" id="ARBA00022771"/>
    </source>
</evidence>
<gene>
    <name evidence="8" type="primary">LOC116303195</name>
</gene>
<keyword evidence="1" id="KW-0479">Metal-binding</keyword>